<dbReference type="RefSeq" id="WP_011323478.1">
    <property type="nucleotide sequence ID" value="NC_007426.1"/>
</dbReference>
<dbReference type="GO" id="GO:0046872">
    <property type="term" value="F:metal ion binding"/>
    <property type="evidence" value="ECO:0007669"/>
    <property type="project" value="UniProtKB-KW"/>
</dbReference>
<dbReference type="EnsemblBacteria" id="CAI49858">
    <property type="protein sequence ID" value="CAI49858"/>
    <property type="gene ID" value="NP_3534A"/>
</dbReference>
<evidence type="ECO:0000313" key="4">
    <source>
        <dbReference type="Proteomes" id="UP000002698"/>
    </source>
</evidence>
<dbReference type="eggNOG" id="arCOG03008">
    <property type="taxonomic scope" value="Archaea"/>
</dbReference>
<feature type="domain" description="Cupin type-2" evidence="2">
    <location>
        <begin position="46"/>
        <end position="93"/>
    </location>
</feature>
<dbReference type="Pfam" id="PF07883">
    <property type="entry name" value="Cupin_2"/>
    <property type="match status" value="1"/>
</dbReference>
<proteinExistence type="predicted"/>
<dbReference type="EMBL" id="CR936257">
    <property type="protein sequence ID" value="CAI49858.1"/>
    <property type="molecule type" value="Genomic_DNA"/>
</dbReference>
<dbReference type="GeneID" id="3701798"/>
<gene>
    <name evidence="3" type="ordered locus">NP_3534A</name>
</gene>
<keyword evidence="1" id="KW-0479">Metal-binding</keyword>
<dbReference type="AlphaFoldDB" id="A0A1U7EXH2"/>
<organism evidence="3 4">
    <name type="scientific">Natronomonas pharaonis (strain ATCC 35678 / DSM 2160 / CIP 103997 / JCM 8858 / NBRC 14720 / NCIMB 2260 / Gabara)</name>
    <name type="common">Halobacterium pharaonis</name>
    <dbReference type="NCBI Taxonomy" id="348780"/>
    <lineage>
        <taxon>Archaea</taxon>
        <taxon>Methanobacteriati</taxon>
        <taxon>Methanobacteriota</taxon>
        <taxon>Stenosarchaea group</taxon>
        <taxon>Halobacteria</taxon>
        <taxon>Halobacteriales</taxon>
        <taxon>Natronomonadaceae</taxon>
        <taxon>Natronomonas</taxon>
    </lineage>
</organism>
<evidence type="ECO:0000256" key="1">
    <source>
        <dbReference type="ARBA" id="ARBA00022723"/>
    </source>
</evidence>
<accession>A0A1U7EXH2</accession>
<dbReference type="HOGENOM" id="CLU_149791_1_0_2"/>
<evidence type="ECO:0000259" key="2">
    <source>
        <dbReference type="Pfam" id="PF07883"/>
    </source>
</evidence>
<dbReference type="Gene3D" id="2.60.120.10">
    <property type="entry name" value="Jelly Rolls"/>
    <property type="match status" value="1"/>
</dbReference>
<dbReference type="KEGG" id="nph:NP_3534A"/>
<dbReference type="InterPro" id="IPR051610">
    <property type="entry name" value="GPI/OXD"/>
</dbReference>
<dbReference type="STRING" id="348780.NP_3534A"/>
<dbReference type="PANTHER" id="PTHR35848:SF6">
    <property type="entry name" value="CUPIN TYPE-2 DOMAIN-CONTAINING PROTEIN"/>
    <property type="match status" value="1"/>
</dbReference>
<dbReference type="InterPro" id="IPR014710">
    <property type="entry name" value="RmlC-like_jellyroll"/>
</dbReference>
<dbReference type="SUPFAM" id="SSF51182">
    <property type="entry name" value="RmlC-like cupins"/>
    <property type="match status" value="1"/>
</dbReference>
<dbReference type="InterPro" id="IPR013096">
    <property type="entry name" value="Cupin_2"/>
</dbReference>
<sequence length="104" mass="11265">MTHVPRAELLQQLDGADSDSARVVDTESMTVGLKRYREGPANEKGLREHTDDELYYILDGSGTIAVGDAVHSVAPGDVLYVEKGTSHDVQEVDEALTVLKVLAE</sequence>
<dbReference type="Proteomes" id="UP000002698">
    <property type="component" value="Chromosome"/>
</dbReference>
<dbReference type="InterPro" id="IPR011051">
    <property type="entry name" value="RmlC_Cupin_sf"/>
</dbReference>
<reference evidence="3 4" key="1">
    <citation type="journal article" date="2005" name="Genome Res.">
        <title>Living with two extremes: conclusions from the genome sequence of Natronomonas pharaonis.</title>
        <authorList>
            <person name="Falb M."/>
            <person name="Pfeiffer F."/>
            <person name="Palm P."/>
            <person name="Rodewald K."/>
            <person name="Hickmann V."/>
            <person name="Tittor J."/>
            <person name="Oesterhelt D."/>
        </authorList>
    </citation>
    <scope>NUCLEOTIDE SEQUENCE [LARGE SCALE GENOMIC DNA]</scope>
    <source>
        <strain evidence="4">ATCC 35678 / DSM 2160 / CIP 103997 / JCM 8858 / NBRC 14720 / NCIMB 2260 / Gabara</strain>
    </source>
</reference>
<dbReference type="PANTHER" id="PTHR35848">
    <property type="entry name" value="OXALATE-BINDING PROTEIN"/>
    <property type="match status" value="1"/>
</dbReference>
<evidence type="ECO:0000313" key="3">
    <source>
        <dbReference type="EMBL" id="CAI49858.1"/>
    </source>
</evidence>
<dbReference type="OrthoDB" id="199885at2157"/>
<name>A0A1U7EXH2_NATPD</name>
<protein>
    <submittedName>
        <fullName evidence="3">Cupin 2 barrel domain protein</fullName>
    </submittedName>
</protein>
<keyword evidence="4" id="KW-1185">Reference proteome</keyword>